<dbReference type="OrthoDB" id="5547665at2759"/>
<dbReference type="PANTHER" id="PTHR13667">
    <property type="entry name" value="HOMOLOC-13"/>
    <property type="match status" value="1"/>
</dbReference>
<feature type="compositionally biased region" description="Low complexity" evidence="13">
    <location>
        <begin position="29"/>
        <end position="38"/>
    </location>
</feature>
<accession>A0A0L0SJA4</accession>
<keyword evidence="7" id="KW-0677">Repeat</keyword>
<reference evidence="15" key="2">
    <citation type="submission" date="2009-11" db="EMBL/GenBank/DDBJ databases">
        <title>The Genome Sequence of Allomyces macrogynus strain ATCC 38327.</title>
        <authorList>
            <consortium name="The Broad Institute Genome Sequencing Platform"/>
            <person name="Russ C."/>
            <person name="Cuomo C."/>
            <person name="Shea T."/>
            <person name="Young S.K."/>
            <person name="Zeng Q."/>
            <person name="Koehrsen M."/>
            <person name="Haas B."/>
            <person name="Borodovsky M."/>
            <person name="Guigo R."/>
            <person name="Alvarado L."/>
            <person name="Berlin A."/>
            <person name="Borenstein D."/>
            <person name="Chen Z."/>
            <person name="Engels R."/>
            <person name="Freedman E."/>
            <person name="Gellesch M."/>
            <person name="Goldberg J."/>
            <person name="Griggs A."/>
            <person name="Gujja S."/>
            <person name="Heiman D."/>
            <person name="Hepburn T."/>
            <person name="Howarth C."/>
            <person name="Jen D."/>
            <person name="Larson L."/>
            <person name="Lewis B."/>
            <person name="Mehta T."/>
            <person name="Park D."/>
            <person name="Pearson M."/>
            <person name="Roberts A."/>
            <person name="Saif S."/>
            <person name="Shenoy N."/>
            <person name="Sisk P."/>
            <person name="Stolte C."/>
            <person name="Sykes S."/>
            <person name="Walk T."/>
            <person name="White J."/>
            <person name="Yandava C."/>
            <person name="Burger G."/>
            <person name="Gray M.W."/>
            <person name="Holland P.W.H."/>
            <person name="King N."/>
            <person name="Lang F.B.F."/>
            <person name="Roger A.J."/>
            <person name="Ruiz-Trillo I."/>
            <person name="Lander E."/>
            <person name="Nusbaum C."/>
        </authorList>
    </citation>
    <scope>NUCLEOTIDE SEQUENCE [LARGE SCALE GENOMIC DNA]</scope>
    <source>
        <strain evidence="15">ATCC 38327</strain>
    </source>
</reference>
<keyword evidence="10" id="KW-0472">Membrane</keyword>
<keyword evidence="8" id="KW-0970">Cilium biogenesis/degradation</keyword>
<proteinExistence type="inferred from homology"/>
<evidence type="ECO:0000256" key="9">
    <source>
        <dbReference type="ARBA" id="ARBA00023069"/>
    </source>
</evidence>
<evidence type="ECO:0000256" key="12">
    <source>
        <dbReference type="ARBA" id="ARBA00023273"/>
    </source>
</evidence>
<evidence type="ECO:0000256" key="11">
    <source>
        <dbReference type="ARBA" id="ARBA00023212"/>
    </source>
</evidence>
<keyword evidence="4" id="KW-1003">Cell membrane</keyword>
<evidence type="ECO:0000256" key="3">
    <source>
        <dbReference type="ARBA" id="ARBA00006059"/>
    </source>
</evidence>
<dbReference type="GO" id="GO:0044782">
    <property type="term" value="P:cilium organization"/>
    <property type="evidence" value="ECO:0007669"/>
    <property type="project" value="TreeGrafter"/>
</dbReference>
<evidence type="ECO:0000256" key="13">
    <source>
        <dbReference type="SAM" id="MobiDB-lite"/>
    </source>
</evidence>
<keyword evidence="5" id="KW-0963">Cytoplasm</keyword>
<comment type="similarity">
    <text evidence="3">Belongs to the WD repeat fritz family.</text>
</comment>
<evidence type="ECO:0000256" key="2">
    <source>
        <dbReference type="ARBA" id="ARBA00004430"/>
    </source>
</evidence>
<name>A0A0L0SJA4_ALLM3</name>
<dbReference type="EMBL" id="GG745340">
    <property type="protein sequence ID" value="KNE62509.1"/>
    <property type="molecule type" value="Genomic_DNA"/>
</dbReference>
<protein>
    <submittedName>
        <fullName evidence="14">Uncharacterized protein</fullName>
    </submittedName>
</protein>
<gene>
    <name evidence="14" type="ORF">AMAG_07721</name>
</gene>
<reference evidence="14 15" key="1">
    <citation type="submission" date="2009-11" db="EMBL/GenBank/DDBJ databases">
        <title>Annotation of Allomyces macrogynus ATCC 38327.</title>
        <authorList>
            <consortium name="The Broad Institute Genome Sequencing Platform"/>
            <person name="Russ C."/>
            <person name="Cuomo C."/>
            <person name="Burger G."/>
            <person name="Gray M.W."/>
            <person name="Holland P.W.H."/>
            <person name="King N."/>
            <person name="Lang F.B.F."/>
            <person name="Roger A.J."/>
            <person name="Ruiz-Trillo I."/>
            <person name="Young S.K."/>
            <person name="Zeng Q."/>
            <person name="Gargeya S."/>
            <person name="Fitzgerald M."/>
            <person name="Haas B."/>
            <person name="Abouelleil A."/>
            <person name="Alvarado L."/>
            <person name="Arachchi H.M."/>
            <person name="Berlin A."/>
            <person name="Chapman S.B."/>
            <person name="Gearin G."/>
            <person name="Goldberg J."/>
            <person name="Griggs A."/>
            <person name="Gujja S."/>
            <person name="Hansen M."/>
            <person name="Heiman D."/>
            <person name="Howarth C."/>
            <person name="Larimer J."/>
            <person name="Lui A."/>
            <person name="MacDonald P.J.P."/>
            <person name="McCowen C."/>
            <person name="Montmayeur A."/>
            <person name="Murphy C."/>
            <person name="Neiman D."/>
            <person name="Pearson M."/>
            <person name="Priest M."/>
            <person name="Roberts A."/>
            <person name="Saif S."/>
            <person name="Shea T."/>
            <person name="Sisk P."/>
            <person name="Stolte C."/>
            <person name="Sykes S."/>
            <person name="Wortman J."/>
            <person name="Nusbaum C."/>
            <person name="Birren B."/>
        </authorList>
    </citation>
    <scope>NUCLEOTIDE SEQUENCE [LARGE SCALE GENOMIC DNA]</scope>
    <source>
        <strain evidence="14 15">ATCC 38327</strain>
    </source>
</reference>
<dbReference type="InterPro" id="IPR024511">
    <property type="entry name" value="Frtz"/>
</dbReference>
<evidence type="ECO:0000256" key="8">
    <source>
        <dbReference type="ARBA" id="ARBA00022794"/>
    </source>
</evidence>
<dbReference type="GO" id="GO:0005886">
    <property type="term" value="C:plasma membrane"/>
    <property type="evidence" value="ECO:0007669"/>
    <property type="project" value="UniProtKB-SubCell"/>
</dbReference>
<dbReference type="Proteomes" id="UP000054350">
    <property type="component" value="Unassembled WGS sequence"/>
</dbReference>
<dbReference type="VEuPathDB" id="FungiDB:AMAG_07721"/>
<feature type="region of interest" description="Disordered" evidence="13">
    <location>
        <begin position="17"/>
        <end position="38"/>
    </location>
</feature>
<organism evidence="14 15">
    <name type="scientific">Allomyces macrogynus (strain ATCC 38327)</name>
    <name type="common">Allomyces javanicus var. macrogynus</name>
    <dbReference type="NCBI Taxonomy" id="578462"/>
    <lineage>
        <taxon>Eukaryota</taxon>
        <taxon>Fungi</taxon>
        <taxon>Fungi incertae sedis</taxon>
        <taxon>Blastocladiomycota</taxon>
        <taxon>Blastocladiomycetes</taxon>
        <taxon>Blastocladiales</taxon>
        <taxon>Blastocladiaceae</taxon>
        <taxon>Allomyces</taxon>
    </lineage>
</organism>
<evidence type="ECO:0000256" key="4">
    <source>
        <dbReference type="ARBA" id="ARBA00022475"/>
    </source>
</evidence>
<keyword evidence="9" id="KW-0969">Cilium</keyword>
<evidence type="ECO:0000313" key="15">
    <source>
        <dbReference type="Proteomes" id="UP000054350"/>
    </source>
</evidence>
<sequence>MFLPAQIHVWTAIHGCSRPSPASAATRQVSSGSTSSSSSATIVSYSIAPEIKTQPFQAEWEAYCRSRGVGTPGPGAENSQYGGLFPGTIVGKLTEVENLLALHRPLDITWYNKSCFHLVLSNGTIVRFLLKQHSGDPIDATVETRFTSSATVQASYAGSSAVPTTTGTFGSQQLPPKWGCVSLSGWMAVAHLPDLQVLQLHASPRGLKLIDVDQSLRANISRESVTSTIPFPHQGDFRAVRSRNLVAFWSATRVEVFCRATQGSRSTLRHIRCITSHDPIVLCHVTSAGTVLTVVQSAATGETWLRGYAIDPMAREGGEELDSRAEVLQFPGRFVCSAVSPVEHRPLSGGPAKSLAVSIVVGVETGHLLHLLVQCQPTHINWSIMARTDPLEPHPPVKLAIHPLGWLFAVINSTGRLRLLDPCFHPVPICTSGQGSPSAAVDLMQQLSFSSPPSLLSWSVGPTDPNSTSAELHPHETLVAVFERGPIAVLHVPTAGSLTFAAYVRYLSQHHALDTLRTLVAAWPTVTPTHARDAVALAQAIHQDLTVYRRTSAFPRPHVQADLIQMLRRLAMDSDPPLPPAELTTVVAMLRTVVHGQIRLAQFEPALRTILTCDPSGTDLTDLLHLAAVRATKAGANVVAAAAMRLFATRHPGPYSPFLTQCPADYVSAGAGVTESNEDLPATSTVEQIVEYYATQITPLALGTKRAFGTDVKRLAAYYELRGYTGDAKHWWRRLRNDTEAQRALQRLAELELAENESVGSGGSVRSAAPQR</sequence>
<evidence type="ECO:0000256" key="6">
    <source>
        <dbReference type="ARBA" id="ARBA00022574"/>
    </source>
</evidence>
<keyword evidence="12" id="KW-0966">Cell projection</keyword>
<evidence type="ECO:0000313" key="14">
    <source>
        <dbReference type="EMBL" id="KNE62509.1"/>
    </source>
</evidence>
<keyword evidence="15" id="KW-1185">Reference proteome</keyword>
<dbReference type="PANTHER" id="PTHR13667:SF5">
    <property type="entry name" value="WD REPEAT-CONTAINING AND PLANAR CELL POLARITY EFFECTOR PROTEIN FRITZ HOMOLOG"/>
    <property type="match status" value="1"/>
</dbReference>
<evidence type="ECO:0000256" key="5">
    <source>
        <dbReference type="ARBA" id="ARBA00022490"/>
    </source>
</evidence>
<evidence type="ECO:0000256" key="10">
    <source>
        <dbReference type="ARBA" id="ARBA00023136"/>
    </source>
</evidence>
<dbReference type="AlphaFoldDB" id="A0A0L0SJA4"/>
<dbReference type="GO" id="GO:0097541">
    <property type="term" value="C:axonemal basal plate"/>
    <property type="evidence" value="ECO:0007669"/>
    <property type="project" value="TreeGrafter"/>
</dbReference>
<keyword evidence="11" id="KW-0206">Cytoskeleton</keyword>
<comment type="subcellular location">
    <subcellularLocation>
        <location evidence="1">Cell membrane</location>
    </subcellularLocation>
    <subcellularLocation>
        <location evidence="2">Cytoplasm</location>
        <location evidence="2">Cytoskeleton</location>
        <location evidence="2">Cilium axoneme</location>
    </subcellularLocation>
</comment>
<evidence type="ECO:0000256" key="7">
    <source>
        <dbReference type="ARBA" id="ARBA00022737"/>
    </source>
</evidence>
<keyword evidence="6" id="KW-0853">WD repeat</keyword>
<dbReference type="GO" id="GO:0045184">
    <property type="term" value="P:establishment of protein localization"/>
    <property type="evidence" value="ECO:0007669"/>
    <property type="project" value="TreeGrafter"/>
</dbReference>
<evidence type="ECO:0000256" key="1">
    <source>
        <dbReference type="ARBA" id="ARBA00004236"/>
    </source>
</evidence>